<dbReference type="SUPFAM" id="SSF52540">
    <property type="entry name" value="P-loop containing nucleoside triphosphate hydrolases"/>
    <property type="match status" value="1"/>
</dbReference>
<accession>A0A7W7SN38</accession>
<gene>
    <name evidence="1" type="ORF">FHR38_001552</name>
</gene>
<evidence type="ECO:0000313" key="2">
    <source>
        <dbReference type="Proteomes" id="UP000578819"/>
    </source>
</evidence>
<organism evidence="1 2">
    <name type="scientific">Micromonospora polyrhachis</name>
    <dbReference type="NCBI Taxonomy" id="1282883"/>
    <lineage>
        <taxon>Bacteria</taxon>
        <taxon>Bacillati</taxon>
        <taxon>Actinomycetota</taxon>
        <taxon>Actinomycetes</taxon>
        <taxon>Micromonosporales</taxon>
        <taxon>Micromonosporaceae</taxon>
        <taxon>Micromonospora</taxon>
    </lineage>
</organism>
<dbReference type="InterPro" id="IPR027417">
    <property type="entry name" value="P-loop_NTPase"/>
</dbReference>
<dbReference type="RefSeq" id="WP_184534008.1">
    <property type="nucleotide sequence ID" value="NZ_JACHJW010000001.1"/>
</dbReference>
<reference evidence="1 2" key="1">
    <citation type="submission" date="2020-08" db="EMBL/GenBank/DDBJ databases">
        <title>Sequencing the genomes of 1000 actinobacteria strains.</title>
        <authorList>
            <person name="Klenk H.-P."/>
        </authorList>
    </citation>
    <scope>NUCLEOTIDE SEQUENCE [LARGE SCALE GENOMIC DNA]</scope>
    <source>
        <strain evidence="1 2">DSM 45886</strain>
    </source>
</reference>
<dbReference type="AlphaFoldDB" id="A0A7W7SN38"/>
<dbReference type="Gene3D" id="3.40.50.300">
    <property type="entry name" value="P-loop containing nucleotide triphosphate hydrolases"/>
    <property type="match status" value="1"/>
</dbReference>
<sequence length="497" mass="52762">MGYRPLDAAASAQHHEFAEHRTVDVPGGPEFDEPLAVVAVGPAGGGRTEVLGALLGVGPAALRVPQGSFLVVRPGAVADGLAYLPDRPEPYPYRAEPVGAGPALARPPRRVEMTLPDRILRHFAVVDTPDTGALGPAGARVLLDAISRAGAVLFVISAEQTLSAAELELLTTLAAYDVAVFFAVTPAAGGDDDRVHTVGEPYLDQVSVALDAHRATLLATVPALAAARWFAVDPAAGDTVPLRWALVDWASTEGLRRASGNPPVVPGSTRAVRVRPDLTDFDWADLLDRQVRTWAPRVRQHLALEVANIHLRCVQELLFATGCGGLPATLDREIQALSLYAVVECDTGVDQVLDEIITRVFQAPEADDVRRRLVAAVRLELANHRTARGLDRVLLVTAAGRVIGRTGSGGVGPLLAYPGASGTAVLPPIGVALAGGCYQHWRGPDNADPTAARSWLQRVLREVELEVSREVNRRFEALRSALVTVLTDTVEHSTLLG</sequence>
<name>A0A7W7SN38_9ACTN</name>
<dbReference type="Proteomes" id="UP000578819">
    <property type="component" value="Unassembled WGS sequence"/>
</dbReference>
<comment type="caution">
    <text evidence="1">The sequence shown here is derived from an EMBL/GenBank/DDBJ whole genome shotgun (WGS) entry which is preliminary data.</text>
</comment>
<evidence type="ECO:0000313" key="1">
    <source>
        <dbReference type="EMBL" id="MBB4957819.1"/>
    </source>
</evidence>
<dbReference type="EMBL" id="JACHJW010000001">
    <property type="protein sequence ID" value="MBB4957819.1"/>
    <property type="molecule type" value="Genomic_DNA"/>
</dbReference>
<protein>
    <recommendedName>
        <fullName evidence="3">Dynamin family protein</fullName>
    </recommendedName>
</protein>
<keyword evidence="2" id="KW-1185">Reference proteome</keyword>
<proteinExistence type="predicted"/>
<evidence type="ECO:0008006" key="3">
    <source>
        <dbReference type="Google" id="ProtNLM"/>
    </source>
</evidence>